<reference evidence="1 2" key="1">
    <citation type="submission" date="2024-09" db="EMBL/GenBank/DDBJ databases">
        <title>Rethinking Asexuality: The Enigmatic Case of Functional Sexual Genes in Lepraria (Stereocaulaceae).</title>
        <authorList>
            <person name="Doellman M."/>
            <person name="Sun Y."/>
            <person name="Barcenas-Pena A."/>
            <person name="Lumbsch H.T."/>
            <person name="Grewe F."/>
        </authorList>
    </citation>
    <scope>NUCLEOTIDE SEQUENCE [LARGE SCALE GENOMIC DNA]</scope>
    <source>
        <strain evidence="1 2">Grewe 0041</strain>
    </source>
</reference>
<name>A0ABR4B618_9LECA</name>
<dbReference type="EMBL" id="JBHFEH010000021">
    <property type="protein sequence ID" value="KAL2053302.1"/>
    <property type="molecule type" value="Genomic_DNA"/>
</dbReference>
<protein>
    <submittedName>
        <fullName evidence="1">Uncharacterized protein</fullName>
    </submittedName>
</protein>
<accession>A0ABR4B618</accession>
<evidence type="ECO:0000313" key="1">
    <source>
        <dbReference type="EMBL" id="KAL2053302.1"/>
    </source>
</evidence>
<comment type="caution">
    <text evidence="1">The sequence shown here is derived from an EMBL/GenBank/DDBJ whole genome shotgun (WGS) entry which is preliminary data.</text>
</comment>
<proteinExistence type="predicted"/>
<evidence type="ECO:0000313" key="2">
    <source>
        <dbReference type="Proteomes" id="UP001590951"/>
    </source>
</evidence>
<keyword evidence="2" id="KW-1185">Reference proteome</keyword>
<gene>
    <name evidence="1" type="ORF">ABVK25_006295</name>
</gene>
<sequence>MRLILRTSRDLQPTLTEHLAYIGEAAPLMNVFQSYATRWQYIRQAFERNWTATSADAVSYHIRLQPQKAEWEHNADELAIEPRHQALPVPKEEDEEEL</sequence>
<dbReference type="Proteomes" id="UP001590951">
    <property type="component" value="Unassembled WGS sequence"/>
</dbReference>
<organism evidence="1 2">
    <name type="scientific">Lepraria finkii</name>
    <dbReference type="NCBI Taxonomy" id="1340010"/>
    <lineage>
        <taxon>Eukaryota</taxon>
        <taxon>Fungi</taxon>
        <taxon>Dikarya</taxon>
        <taxon>Ascomycota</taxon>
        <taxon>Pezizomycotina</taxon>
        <taxon>Lecanoromycetes</taxon>
        <taxon>OSLEUM clade</taxon>
        <taxon>Lecanoromycetidae</taxon>
        <taxon>Lecanorales</taxon>
        <taxon>Lecanorineae</taxon>
        <taxon>Stereocaulaceae</taxon>
        <taxon>Lepraria</taxon>
    </lineage>
</organism>